<gene>
    <name evidence="6" type="ORF">HHK36_011542</name>
</gene>
<dbReference type="Gene3D" id="3.40.50.1700">
    <property type="entry name" value="Glycoside hydrolase family 3 C-terminal domain"/>
    <property type="match status" value="1"/>
</dbReference>
<name>A0A835DHA9_TETSI</name>
<dbReference type="InterPro" id="IPR036881">
    <property type="entry name" value="Glyco_hydro_3_C_sf"/>
</dbReference>
<keyword evidence="3" id="KW-0732">Signal</keyword>
<dbReference type="InterPro" id="IPR002772">
    <property type="entry name" value="Glyco_hydro_3_C"/>
</dbReference>
<dbReference type="PANTHER" id="PTHR30620">
    <property type="entry name" value="PERIPLASMIC BETA-GLUCOSIDASE-RELATED"/>
    <property type="match status" value="1"/>
</dbReference>
<dbReference type="InterPro" id="IPR036962">
    <property type="entry name" value="Glyco_hydro_3_N_sf"/>
</dbReference>
<dbReference type="OMA" id="CWAAMAQ"/>
<feature type="domain" description="Glycoside hydrolase family 3 N-terminal" evidence="4">
    <location>
        <begin position="47"/>
        <end position="390"/>
    </location>
</feature>
<evidence type="ECO:0000259" key="5">
    <source>
        <dbReference type="Pfam" id="PF01915"/>
    </source>
</evidence>
<dbReference type="GO" id="GO:0009251">
    <property type="term" value="P:glucan catabolic process"/>
    <property type="evidence" value="ECO:0007669"/>
    <property type="project" value="TreeGrafter"/>
</dbReference>
<dbReference type="PANTHER" id="PTHR30620:SF91">
    <property type="entry name" value="BETA-GLUCOSIDASE"/>
    <property type="match status" value="1"/>
</dbReference>
<dbReference type="InterPro" id="IPR017853">
    <property type="entry name" value="GH"/>
</dbReference>
<dbReference type="EMBL" id="JABCRI010000007">
    <property type="protein sequence ID" value="KAF8403438.1"/>
    <property type="molecule type" value="Genomic_DNA"/>
</dbReference>
<feature type="chain" id="PRO_5032722345" description="Beta-glucosidase" evidence="3">
    <location>
        <begin position="24"/>
        <end position="643"/>
    </location>
</feature>
<proteinExistence type="predicted"/>
<keyword evidence="1" id="KW-0378">Hydrolase</keyword>
<reference evidence="6 7" key="1">
    <citation type="submission" date="2020-04" db="EMBL/GenBank/DDBJ databases">
        <title>Plant Genome Project.</title>
        <authorList>
            <person name="Zhang R.-G."/>
        </authorList>
    </citation>
    <scope>NUCLEOTIDE SEQUENCE [LARGE SCALE GENOMIC DNA]</scope>
    <source>
        <strain evidence="6">YNK0</strain>
        <tissue evidence="6">Leaf</tissue>
    </source>
</reference>
<keyword evidence="2" id="KW-0326">Glycosidase</keyword>
<dbReference type="AlphaFoldDB" id="A0A835DHA9"/>
<dbReference type="Pfam" id="PF01915">
    <property type="entry name" value="Glyco_hydro_3_C"/>
    <property type="match status" value="1"/>
</dbReference>
<organism evidence="6 7">
    <name type="scientific">Tetracentron sinense</name>
    <name type="common">Spur-leaf</name>
    <dbReference type="NCBI Taxonomy" id="13715"/>
    <lineage>
        <taxon>Eukaryota</taxon>
        <taxon>Viridiplantae</taxon>
        <taxon>Streptophyta</taxon>
        <taxon>Embryophyta</taxon>
        <taxon>Tracheophyta</taxon>
        <taxon>Spermatophyta</taxon>
        <taxon>Magnoliopsida</taxon>
        <taxon>Trochodendrales</taxon>
        <taxon>Trochodendraceae</taxon>
        <taxon>Tetracentron</taxon>
    </lineage>
</organism>
<sequence>MARVSIPLIGLLLLCCWAAMAQAVSMKYKDPKQPLNTRIKDLMKRMTLEEKIGQMVQIERGVASADVMKNYFIGSVLSGGGSVPSAKASAEVWINLVNTLQKGSLSTRLGIPMIYGIDAVHGHNNVYKATLFPHNVGLGATRQVVFLAFDKLILCLRDPGLVKQIGAATALEVRATGIPYVFAPCIAVCRDPRWGRCYESYSEDPKIVQAMTEIIPGLQGDMPKSFQKGAPFVAGKEKVAACAKHFVGDGGTTKGINENNTVIDRHGLLSIHMPGYYNSIHKGVATIMVSYSSWNGKKMHANHDLVTGFLKDTLRFRGFVISDWEGIDRITSPPGANYSYSVEAGVSAGIDMVMIPNNYKTFIDDLTFLVKNNIIPMTRIDDAVKRILRVKFVMGLFENPLADLSLVHHLGSQEHRELARKAVRKSLVLLKNGEAADKPLLPLPKKAPKILVAGSHADNLGYQCGGWTIEWQGLSGNDLTSGTTILTAIKNTVDPTTQLIYSENPDVEFVKSNKFSYAIVVVGEHPYAETFGDSLNLTISEPGPSTITNVCGAVKCVVVVISGRPVVIQPYVASMDALVAAWLPGTEGQGVADVLFGDYGFTGKLARTWFKTVDQLPMNVGDPHYDPLFPFGFGLTTKPTKSN</sequence>
<evidence type="ECO:0000256" key="2">
    <source>
        <dbReference type="ARBA" id="ARBA00023295"/>
    </source>
</evidence>
<feature type="signal peptide" evidence="3">
    <location>
        <begin position="1"/>
        <end position="23"/>
    </location>
</feature>
<dbReference type="InterPro" id="IPR051915">
    <property type="entry name" value="Cellulose_Degrad_GH3"/>
</dbReference>
<dbReference type="FunFam" id="3.40.50.1700:FF:000002">
    <property type="entry name" value="Glycosyl hydrolase family protein"/>
    <property type="match status" value="1"/>
</dbReference>
<dbReference type="InterPro" id="IPR001764">
    <property type="entry name" value="Glyco_hydro_3_N"/>
</dbReference>
<comment type="caution">
    <text evidence="6">The sequence shown here is derived from an EMBL/GenBank/DDBJ whole genome shotgun (WGS) entry which is preliminary data.</text>
</comment>
<feature type="domain" description="Glycoside hydrolase family 3 C-terminal" evidence="5">
    <location>
        <begin position="427"/>
        <end position="636"/>
    </location>
</feature>
<evidence type="ECO:0000313" key="7">
    <source>
        <dbReference type="Proteomes" id="UP000655225"/>
    </source>
</evidence>
<dbReference type="PRINTS" id="PR00133">
    <property type="entry name" value="GLHYDRLASE3"/>
</dbReference>
<dbReference type="FunFam" id="3.20.20.300:FF:000003">
    <property type="entry name" value="Beta-D-glucan exohydrolase isoenzyme ExoI"/>
    <property type="match status" value="1"/>
</dbReference>
<evidence type="ECO:0000256" key="1">
    <source>
        <dbReference type="ARBA" id="ARBA00022801"/>
    </source>
</evidence>
<protein>
    <recommendedName>
        <fullName evidence="8">Beta-glucosidase</fullName>
    </recommendedName>
</protein>
<evidence type="ECO:0000256" key="3">
    <source>
        <dbReference type="SAM" id="SignalP"/>
    </source>
</evidence>
<dbReference type="GO" id="GO:0008422">
    <property type="term" value="F:beta-glucosidase activity"/>
    <property type="evidence" value="ECO:0007669"/>
    <property type="project" value="TreeGrafter"/>
</dbReference>
<keyword evidence="7" id="KW-1185">Reference proteome</keyword>
<evidence type="ECO:0000313" key="6">
    <source>
        <dbReference type="EMBL" id="KAF8403438.1"/>
    </source>
</evidence>
<evidence type="ECO:0008006" key="8">
    <source>
        <dbReference type="Google" id="ProtNLM"/>
    </source>
</evidence>
<dbReference type="SUPFAM" id="SSF52279">
    <property type="entry name" value="Beta-D-glucan exohydrolase, C-terminal domain"/>
    <property type="match status" value="1"/>
</dbReference>
<dbReference type="Proteomes" id="UP000655225">
    <property type="component" value="Unassembled WGS sequence"/>
</dbReference>
<dbReference type="Pfam" id="PF00933">
    <property type="entry name" value="Glyco_hydro_3"/>
    <property type="match status" value="1"/>
</dbReference>
<dbReference type="OrthoDB" id="47059at2759"/>
<dbReference type="Gene3D" id="3.20.20.300">
    <property type="entry name" value="Glycoside hydrolase, family 3, N-terminal domain"/>
    <property type="match status" value="1"/>
</dbReference>
<dbReference type="SUPFAM" id="SSF51445">
    <property type="entry name" value="(Trans)glycosidases"/>
    <property type="match status" value="1"/>
</dbReference>
<accession>A0A835DHA9</accession>
<evidence type="ECO:0000259" key="4">
    <source>
        <dbReference type="Pfam" id="PF00933"/>
    </source>
</evidence>